<dbReference type="GeneID" id="30171444"/>
<dbReference type="PANTHER" id="PTHR24070">
    <property type="entry name" value="RAS, DI-RAS, AND RHEB FAMILY MEMBERS OF SMALL GTPASE SUPERFAMILY"/>
    <property type="match status" value="1"/>
</dbReference>
<dbReference type="KEGG" id="kpin:30171444"/>
<dbReference type="AlphaFoldDB" id="A0AAJ8L3R0"/>
<dbReference type="PROSITE" id="PS51421">
    <property type="entry name" value="RAS"/>
    <property type="match status" value="1"/>
</dbReference>
<dbReference type="GO" id="GO:0003924">
    <property type="term" value="F:GTPase activity"/>
    <property type="evidence" value="ECO:0007669"/>
    <property type="project" value="InterPro"/>
</dbReference>
<evidence type="ECO:0008006" key="6">
    <source>
        <dbReference type="Google" id="ProtNLM"/>
    </source>
</evidence>
<dbReference type="SUPFAM" id="SSF52540">
    <property type="entry name" value="P-loop containing nucleoside triphosphate hydrolases"/>
    <property type="match status" value="1"/>
</dbReference>
<protein>
    <recommendedName>
        <fullName evidence="6">Ras family, other</fullName>
    </recommendedName>
</protein>
<dbReference type="PROSITE" id="PS51419">
    <property type="entry name" value="RAB"/>
    <property type="match status" value="1"/>
</dbReference>
<reference evidence="4" key="2">
    <citation type="submission" date="2024-02" db="EMBL/GenBank/DDBJ databases">
        <title>Comparative genomics of Cryptococcus and Kwoniella reveals pathogenesis evolution and contrasting modes of karyotype evolution via chromosome fusion or intercentromeric recombination.</title>
        <authorList>
            <person name="Coelho M.A."/>
            <person name="David-Palma M."/>
            <person name="Shea T."/>
            <person name="Bowers K."/>
            <person name="McGinley-Smith S."/>
            <person name="Mohammad A.W."/>
            <person name="Gnirke A."/>
            <person name="Yurkov A.M."/>
            <person name="Nowrousian M."/>
            <person name="Sun S."/>
            <person name="Cuomo C.A."/>
            <person name="Heitman J."/>
        </authorList>
    </citation>
    <scope>NUCLEOTIDE SEQUENCE</scope>
    <source>
        <strain evidence="4">CBS 10737</strain>
    </source>
</reference>
<dbReference type="SMART" id="SM00174">
    <property type="entry name" value="RHO"/>
    <property type="match status" value="1"/>
</dbReference>
<sequence length="199" mass="23070">MRVFQCAVMGSGGVGKSAITVRFINGSYLEWYDPTNRKQFNVDNQPCLLEILDTAGIDQYLTLNDMFIRESEGFILVFSLCQRDSFEEVLRTYDAIQRIKLSEGGRIIPIVIVGNKSDLIDEREVDTTEGEKLSLNWNCSYYETSARTSININSVFEDIVRQLRKNELSKRQEKNKDYLNNNYNISRRKRIKTKKCVIL</sequence>
<dbReference type="NCBIfam" id="TIGR00231">
    <property type="entry name" value="small_GTP"/>
    <property type="match status" value="1"/>
</dbReference>
<accession>A0AAJ8L3R0</accession>
<evidence type="ECO:0000313" key="5">
    <source>
        <dbReference type="Proteomes" id="UP000094020"/>
    </source>
</evidence>
<evidence type="ECO:0000256" key="2">
    <source>
        <dbReference type="ARBA" id="ARBA00022741"/>
    </source>
</evidence>
<organism evidence="4 5">
    <name type="scientific">Kwoniella pini CBS 10737</name>
    <dbReference type="NCBI Taxonomy" id="1296096"/>
    <lineage>
        <taxon>Eukaryota</taxon>
        <taxon>Fungi</taxon>
        <taxon>Dikarya</taxon>
        <taxon>Basidiomycota</taxon>
        <taxon>Agaricomycotina</taxon>
        <taxon>Tremellomycetes</taxon>
        <taxon>Tremellales</taxon>
        <taxon>Cryptococcaceae</taxon>
        <taxon>Kwoniella</taxon>
    </lineage>
</organism>
<dbReference type="Pfam" id="PF00071">
    <property type="entry name" value="Ras"/>
    <property type="match status" value="1"/>
</dbReference>
<dbReference type="CDD" id="cd00876">
    <property type="entry name" value="Ras"/>
    <property type="match status" value="1"/>
</dbReference>
<dbReference type="GO" id="GO:0007165">
    <property type="term" value="P:signal transduction"/>
    <property type="evidence" value="ECO:0007669"/>
    <property type="project" value="InterPro"/>
</dbReference>
<proteinExistence type="predicted"/>
<dbReference type="InterPro" id="IPR001806">
    <property type="entry name" value="Small_GTPase"/>
</dbReference>
<dbReference type="InterPro" id="IPR005225">
    <property type="entry name" value="Small_GTP-bd"/>
</dbReference>
<dbReference type="Proteomes" id="UP000094020">
    <property type="component" value="Chromosome 3"/>
</dbReference>
<dbReference type="RefSeq" id="XP_070058715.1">
    <property type="nucleotide sequence ID" value="XM_070202614.1"/>
</dbReference>
<dbReference type="GO" id="GO:0005886">
    <property type="term" value="C:plasma membrane"/>
    <property type="evidence" value="ECO:0007669"/>
    <property type="project" value="UniProtKB-SubCell"/>
</dbReference>
<evidence type="ECO:0000313" key="4">
    <source>
        <dbReference type="EMBL" id="WWC68786.1"/>
    </source>
</evidence>
<dbReference type="GO" id="GO:0005525">
    <property type="term" value="F:GTP binding"/>
    <property type="evidence" value="ECO:0007669"/>
    <property type="project" value="UniProtKB-KW"/>
</dbReference>
<keyword evidence="3" id="KW-0342">GTP-binding</keyword>
<dbReference type="SMART" id="SM00175">
    <property type="entry name" value="RAB"/>
    <property type="match status" value="1"/>
</dbReference>
<dbReference type="PRINTS" id="PR00449">
    <property type="entry name" value="RASTRNSFRMNG"/>
</dbReference>
<dbReference type="EMBL" id="CP144521">
    <property type="protein sequence ID" value="WWC68786.1"/>
    <property type="molecule type" value="Genomic_DNA"/>
</dbReference>
<keyword evidence="2" id="KW-0547">Nucleotide-binding</keyword>
<dbReference type="Gene3D" id="3.40.50.300">
    <property type="entry name" value="P-loop containing nucleotide triphosphate hydrolases"/>
    <property type="match status" value="1"/>
</dbReference>
<dbReference type="InterPro" id="IPR020849">
    <property type="entry name" value="Small_GTPase_Ras-type"/>
</dbReference>
<name>A0AAJ8L3R0_9TREE</name>
<reference evidence="4" key="1">
    <citation type="submission" date="2013-07" db="EMBL/GenBank/DDBJ databases">
        <authorList>
            <consortium name="The Broad Institute Genome Sequencing Platform"/>
            <person name="Cuomo C."/>
            <person name="Litvintseva A."/>
            <person name="Chen Y."/>
            <person name="Heitman J."/>
            <person name="Sun S."/>
            <person name="Springer D."/>
            <person name="Dromer F."/>
            <person name="Young S.K."/>
            <person name="Zeng Q."/>
            <person name="Gargeya S."/>
            <person name="Fitzgerald M."/>
            <person name="Abouelleil A."/>
            <person name="Alvarado L."/>
            <person name="Berlin A.M."/>
            <person name="Chapman S.B."/>
            <person name="Dewar J."/>
            <person name="Goldberg J."/>
            <person name="Griggs A."/>
            <person name="Gujja S."/>
            <person name="Hansen M."/>
            <person name="Howarth C."/>
            <person name="Imamovic A."/>
            <person name="Larimer J."/>
            <person name="McCowan C."/>
            <person name="Murphy C."/>
            <person name="Pearson M."/>
            <person name="Priest M."/>
            <person name="Roberts A."/>
            <person name="Saif S."/>
            <person name="Shea T."/>
            <person name="Sykes S."/>
            <person name="Wortman J."/>
            <person name="Nusbaum C."/>
            <person name="Birren B."/>
        </authorList>
    </citation>
    <scope>NUCLEOTIDE SEQUENCE</scope>
    <source>
        <strain evidence="4">CBS 10737</strain>
    </source>
</reference>
<evidence type="ECO:0000256" key="3">
    <source>
        <dbReference type="ARBA" id="ARBA00023134"/>
    </source>
</evidence>
<comment type="subcellular location">
    <subcellularLocation>
        <location evidence="1">Cell membrane</location>
        <topology evidence="1">Lipid-anchor</topology>
        <orientation evidence="1">Cytoplasmic side</orientation>
    </subcellularLocation>
</comment>
<evidence type="ECO:0000256" key="1">
    <source>
        <dbReference type="ARBA" id="ARBA00004342"/>
    </source>
</evidence>
<dbReference type="SMART" id="SM00173">
    <property type="entry name" value="RAS"/>
    <property type="match status" value="1"/>
</dbReference>
<gene>
    <name evidence="4" type="ORF">I206_102721</name>
</gene>
<dbReference type="InterPro" id="IPR027417">
    <property type="entry name" value="P-loop_NTPase"/>
</dbReference>
<keyword evidence="5" id="KW-1185">Reference proteome</keyword>